<comment type="catalytic activity">
    <reaction evidence="6">
        <text>ATP + H2O = ADP + phosphate + H(+)</text>
        <dbReference type="Rhea" id="RHEA:13065"/>
        <dbReference type="ChEBI" id="CHEBI:15377"/>
        <dbReference type="ChEBI" id="CHEBI:15378"/>
        <dbReference type="ChEBI" id="CHEBI:30616"/>
        <dbReference type="ChEBI" id="CHEBI:43474"/>
        <dbReference type="ChEBI" id="CHEBI:456216"/>
        <dbReference type="EC" id="3.6.4.13"/>
    </reaction>
</comment>
<proteinExistence type="predicted"/>
<evidence type="ECO:0000259" key="7">
    <source>
        <dbReference type="PROSITE" id="PS51192"/>
    </source>
</evidence>
<evidence type="ECO:0000256" key="2">
    <source>
        <dbReference type="ARBA" id="ARBA00022741"/>
    </source>
</evidence>
<dbReference type="EMBL" id="JAKKPZ010000019">
    <property type="protein sequence ID" value="KAI1712248.1"/>
    <property type="molecule type" value="Genomic_DNA"/>
</dbReference>
<dbReference type="Pfam" id="PF21010">
    <property type="entry name" value="HA2_C"/>
    <property type="match status" value="1"/>
</dbReference>
<dbReference type="GO" id="GO:0005524">
    <property type="term" value="F:ATP binding"/>
    <property type="evidence" value="ECO:0007669"/>
    <property type="project" value="UniProtKB-KW"/>
</dbReference>
<sequence length="737" mass="83175">MKLEEPTGSGTSAKFVNFRDWQPNNEIDSPRKSMKRKRESIYPRNGAECNSRKIERQPLPIDTVRSKIKDIVKRTSTAIFIGETGSGKSTQIPQICLELNLKEESDQGDDNGLVTEKVRPKSGIIGVTQPRKIAARSLADRVSKEIGCELGELVGYKFRFEDRVGPMTKLAYLTDGILLREALHDQLLSRYSIVIVDEVHERSVNTDVLLYILRLAQQARQESGRSPLKVFLMSATMQSERFSDYFNQAQVFYIKGRSHQVELHCANEVSINDDDYLYNAITTVLKLHQTEPLESGILVFLTGQDEIDVAGRRINQEMSTGKYEFRIKTFLLYSGASSMHQAAVFLPVPPKHRKVIFATNIAETSITIPGIRIVIDSGKVKEKSFSPHNRVDCLKVVNISKAQAIQRAGRAGRDAPGRCYRLYSKKDYDMMEEIQKPEILRTNLSCVLLDLVEMGLRKLPRLALINMPEQQNWDAALEELQTLGAIRMKDNGKLLITEDGKNLVHFPVEPSHAKILVAASKLNCLEEALTVVAFLSSETVFVTSNNDFQLNDSNATSSSSLMQNDNSTHFDAAEGDLVRMIKLYRAFKTQMRNNKNNLNGWCATNGLHCRRLANIHRVRTQLHELCKDRGLKLGSCSADFTPLRKAVCAGLFMNACIFDMSTNSFRLERKTNTIQVKIHPSSCLARRKLSAFVFTDLVMTSDVFARDVTLIDPEWLNEFKKSPKKDKRCARKPDSAN</sequence>
<gene>
    <name evidence="9" type="ORF">DdX_09800</name>
</gene>
<dbReference type="PROSITE" id="PS51192">
    <property type="entry name" value="HELICASE_ATP_BIND_1"/>
    <property type="match status" value="1"/>
</dbReference>
<keyword evidence="10" id="KW-1185">Reference proteome</keyword>
<dbReference type="SUPFAM" id="SSF52540">
    <property type="entry name" value="P-loop containing nucleoside triphosphate hydrolases"/>
    <property type="match status" value="1"/>
</dbReference>
<dbReference type="PROSITE" id="PS00690">
    <property type="entry name" value="DEAH_ATP_HELICASE"/>
    <property type="match status" value="1"/>
</dbReference>
<organism evidence="9 10">
    <name type="scientific">Ditylenchus destructor</name>
    <dbReference type="NCBI Taxonomy" id="166010"/>
    <lineage>
        <taxon>Eukaryota</taxon>
        <taxon>Metazoa</taxon>
        <taxon>Ecdysozoa</taxon>
        <taxon>Nematoda</taxon>
        <taxon>Chromadorea</taxon>
        <taxon>Rhabditida</taxon>
        <taxon>Tylenchina</taxon>
        <taxon>Tylenchomorpha</taxon>
        <taxon>Sphaerularioidea</taxon>
        <taxon>Anguinidae</taxon>
        <taxon>Anguininae</taxon>
        <taxon>Ditylenchus</taxon>
    </lineage>
</organism>
<evidence type="ECO:0000256" key="6">
    <source>
        <dbReference type="ARBA" id="ARBA00047984"/>
    </source>
</evidence>
<protein>
    <recommendedName>
        <fullName evidence="1">RNA helicase</fullName>
        <ecNumber evidence="1">3.6.4.13</ecNumber>
    </recommendedName>
</protein>
<name>A0AAD4N0I6_9BILA</name>
<dbReference type="Gene3D" id="1.20.120.1080">
    <property type="match status" value="1"/>
</dbReference>
<comment type="caution">
    <text evidence="9">The sequence shown here is derived from an EMBL/GenBank/DDBJ whole genome shotgun (WGS) entry which is preliminary data.</text>
</comment>
<dbReference type="SMART" id="SM00847">
    <property type="entry name" value="HA2"/>
    <property type="match status" value="1"/>
</dbReference>
<dbReference type="InterPro" id="IPR011709">
    <property type="entry name" value="DEAD-box_helicase_OB_fold"/>
</dbReference>
<evidence type="ECO:0000259" key="8">
    <source>
        <dbReference type="PROSITE" id="PS51194"/>
    </source>
</evidence>
<dbReference type="Proteomes" id="UP001201812">
    <property type="component" value="Unassembled WGS sequence"/>
</dbReference>
<dbReference type="InterPro" id="IPR007502">
    <property type="entry name" value="Helicase-assoc_dom"/>
</dbReference>
<dbReference type="InterPro" id="IPR014001">
    <property type="entry name" value="Helicase_ATP-bd"/>
</dbReference>
<evidence type="ECO:0000313" key="9">
    <source>
        <dbReference type="EMBL" id="KAI1712248.1"/>
    </source>
</evidence>
<evidence type="ECO:0000256" key="4">
    <source>
        <dbReference type="ARBA" id="ARBA00022806"/>
    </source>
</evidence>
<dbReference type="CDD" id="cd18791">
    <property type="entry name" value="SF2_C_RHA"/>
    <property type="match status" value="1"/>
</dbReference>
<dbReference type="GO" id="GO:0005730">
    <property type="term" value="C:nucleolus"/>
    <property type="evidence" value="ECO:0007669"/>
    <property type="project" value="TreeGrafter"/>
</dbReference>
<dbReference type="GO" id="GO:0045943">
    <property type="term" value="P:positive regulation of transcription by RNA polymerase I"/>
    <property type="evidence" value="ECO:0007669"/>
    <property type="project" value="TreeGrafter"/>
</dbReference>
<dbReference type="Gene3D" id="3.40.50.300">
    <property type="entry name" value="P-loop containing nucleotide triphosphate hydrolases"/>
    <property type="match status" value="2"/>
</dbReference>
<dbReference type="GO" id="GO:0016787">
    <property type="term" value="F:hydrolase activity"/>
    <property type="evidence" value="ECO:0007669"/>
    <property type="project" value="UniProtKB-KW"/>
</dbReference>
<keyword evidence="4" id="KW-0347">Helicase</keyword>
<dbReference type="PANTHER" id="PTHR18934">
    <property type="entry name" value="ATP-DEPENDENT RNA HELICASE"/>
    <property type="match status" value="1"/>
</dbReference>
<keyword evidence="5" id="KW-0067">ATP-binding</keyword>
<dbReference type="Pfam" id="PF07717">
    <property type="entry name" value="OB_NTP_bind"/>
    <property type="match status" value="1"/>
</dbReference>
<dbReference type="PANTHER" id="PTHR18934:SF118">
    <property type="entry name" value="ATP-DEPENDENT RNA HELICASE DHX33"/>
    <property type="match status" value="1"/>
</dbReference>
<evidence type="ECO:0000256" key="3">
    <source>
        <dbReference type="ARBA" id="ARBA00022801"/>
    </source>
</evidence>
<reference evidence="9" key="1">
    <citation type="submission" date="2022-01" db="EMBL/GenBank/DDBJ databases">
        <title>Genome Sequence Resource for Two Populations of Ditylenchus destructor, the Migratory Endoparasitic Phytonematode.</title>
        <authorList>
            <person name="Zhang H."/>
            <person name="Lin R."/>
            <person name="Xie B."/>
        </authorList>
    </citation>
    <scope>NUCLEOTIDE SEQUENCE</scope>
    <source>
        <strain evidence="9">BazhouSP</strain>
    </source>
</reference>
<dbReference type="EC" id="3.6.4.13" evidence="1"/>
<dbReference type="SMART" id="SM00487">
    <property type="entry name" value="DEXDc"/>
    <property type="match status" value="1"/>
</dbReference>
<dbReference type="GO" id="GO:0003724">
    <property type="term" value="F:RNA helicase activity"/>
    <property type="evidence" value="ECO:0007669"/>
    <property type="project" value="UniProtKB-EC"/>
</dbReference>
<keyword evidence="2" id="KW-0547">Nucleotide-binding</keyword>
<dbReference type="InterPro" id="IPR002464">
    <property type="entry name" value="DNA/RNA_helicase_DEAH_CS"/>
</dbReference>
<keyword evidence="3" id="KW-0378">Hydrolase</keyword>
<evidence type="ECO:0000313" key="10">
    <source>
        <dbReference type="Proteomes" id="UP001201812"/>
    </source>
</evidence>
<evidence type="ECO:0000256" key="5">
    <source>
        <dbReference type="ARBA" id="ARBA00022840"/>
    </source>
</evidence>
<dbReference type="InterPro" id="IPR001650">
    <property type="entry name" value="Helicase_C-like"/>
</dbReference>
<dbReference type="GO" id="GO:0003725">
    <property type="term" value="F:double-stranded RNA binding"/>
    <property type="evidence" value="ECO:0007669"/>
    <property type="project" value="TreeGrafter"/>
</dbReference>
<accession>A0AAD4N0I6</accession>
<dbReference type="AlphaFoldDB" id="A0AAD4N0I6"/>
<dbReference type="InterPro" id="IPR027417">
    <property type="entry name" value="P-loop_NTPase"/>
</dbReference>
<evidence type="ECO:0000256" key="1">
    <source>
        <dbReference type="ARBA" id="ARBA00012552"/>
    </source>
</evidence>
<dbReference type="SMART" id="SM00490">
    <property type="entry name" value="HELICc"/>
    <property type="match status" value="1"/>
</dbReference>
<dbReference type="Pfam" id="PF00271">
    <property type="entry name" value="Helicase_C"/>
    <property type="match status" value="1"/>
</dbReference>
<feature type="domain" description="Helicase ATP-binding" evidence="7">
    <location>
        <begin position="69"/>
        <end position="255"/>
    </location>
</feature>
<dbReference type="PROSITE" id="PS51194">
    <property type="entry name" value="HELICASE_CTER"/>
    <property type="match status" value="1"/>
</dbReference>
<feature type="domain" description="Helicase C-terminal" evidence="8">
    <location>
        <begin position="280"/>
        <end position="455"/>
    </location>
</feature>